<gene>
    <name evidence="1" type="ORF">C2869_06535</name>
</gene>
<sequence>MCTYTWLPQSSGAIVTMNRDERRERPEGDKITTLSYQQGSLQVYYPIDKQAGGTWFGYNTAGLCLALLNRYQDAENQSIPEAVKRSRGDIIPHLLKCASLPHVIQQIETNDFSGYPAFDLMFTDGQELWQLSHRNPQQKPVLQQHASDLPFMLTSSSVAPEVTFNYRHHQFTQFLKHTSKTTAEFILEHFHLVQTKGLESESVLMSRDLSHTKSICQIDLGAQSYFLRYLRQPEFARAFASL</sequence>
<dbReference type="PANTHER" id="PTHR17985:SF8">
    <property type="entry name" value="TRANSPORT AND GOLGI ORGANIZATION PROTEIN 2 HOMOLOG"/>
    <property type="match status" value="1"/>
</dbReference>
<accession>A0A2S0VPH0</accession>
<dbReference type="OrthoDB" id="1113830at2"/>
<dbReference type="AlphaFoldDB" id="A0A2S0VPH0"/>
<dbReference type="EMBL" id="CP026604">
    <property type="protein sequence ID" value="AWB66117.1"/>
    <property type="molecule type" value="Genomic_DNA"/>
</dbReference>
<dbReference type="RefSeq" id="WP_108602189.1">
    <property type="nucleotide sequence ID" value="NZ_CP026604.1"/>
</dbReference>
<protein>
    <recommendedName>
        <fullName evidence="3">Transport and Golgi organization protein 2</fullName>
    </recommendedName>
</protein>
<name>A0A2S0VPH0_9ALTE</name>
<dbReference type="Proteomes" id="UP000244441">
    <property type="component" value="Chromosome"/>
</dbReference>
<keyword evidence="2" id="KW-1185">Reference proteome</keyword>
<evidence type="ECO:0008006" key="3">
    <source>
        <dbReference type="Google" id="ProtNLM"/>
    </source>
</evidence>
<evidence type="ECO:0000313" key="2">
    <source>
        <dbReference type="Proteomes" id="UP000244441"/>
    </source>
</evidence>
<dbReference type="InterPro" id="IPR008551">
    <property type="entry name" value="TANGO2"/>
</dbReference>
<dbReference type="Pfam" id="PF05742">
    <property type="entry name" value="TANGO2"/>
    <property type="match status" value="1"/>
</dbReference>
<reference evidence="1 2" key="1">
    <citation type="submission" date="2018-01" db="EMBL/GenBank/DDBJ databases">
        <title>Genome sequence of a Cantenovulum-like bacteria.</title>
        <authorList>
            <person name="Tan W.R."/>
            <person name="Lau N.-S."/>
            <person name="Go F."/>
            <person name="Amirul A.-A.A."/>
        </authorList>
    </citation>
    <scope>NUCLEOTIDE SEQUENCE [LARGE SCALE GENOMIC DNA]</scope>
    <source>
        <strain evidence="1 2">CCB-QB4</strain>
    </source>
</reference>
<proteinExistence type="predicted"/>
<dbReference type="KEGG" id="cate:C2869_06535"/>
<organism evidence="1 2">
    <name type="scientific">Saccharobesus litoralis</name>
    <dbReference type="NCBI Taxonomy" id="2172099"/>
    <lineage>
        <taxon>Bacteria</taxon>
        <taxon>Pseudomonadati</taxon>
        <taxon>Pseudomonadota</taxon>
        <taxon>Gammaproteobacteria</taxon>
        <taxon>Alteromonadales</taxon>
        <taxon>Alteromonadaceae</taxon>
        <taxon>Saccharobesus</taxon>
    </lineage>
</organism>
<dbReference type="PANTHER" id="PTHR17985">
    <property type="entry name" value="SER/THR-RICH PROTEIN T10 IN DGCR REGION"/>
    <property type="match status" value="1"/>
</dbReference>
<evidence type="ECO:0000313" key="1">
    <source>
        <dbReference type="EMBL" id="AWB66117.1"/>
    </source>
</evidence>